<keyword evidence="3" id="KW-0539">Nucleus</keyword>
<dbReference type="GO" id="GO:0005654">
    <property type="term" value="C:nucleoplasm"/>
    <property type="evidence" value="ECO:0007669"/>
    <property type="project" value="TreeGrafter"/>
</dbReference>
<name>A0A167VMZ4_9HYPO</name>
<dbReference type="OrthoDB" id="29098at2759"/>
<accession>A0A167VMZ4</accession>
<evidence type="ECO:0000259" key="7">
    <source>
        <dbReference type="Pfam" id="PF09468"/>
    </source>
</evidence>
<evidence type="ECO:0000256" key="3">
    <source>
        <dbReference type="ARBA" id="ARBA00023242"/>
    </source>
</evidence>
<dbReference type="STRING" id="1081102.A0A167VMZ4"/>
<evidence type="ECO:0000256" key="5">
    <source>
        <dbReference type="ARBA" id="ARBA00033464"/>
    </source>
</evidence>
<evidence type="ECO:0000256" key="4">
    <source>
        <dbReference type="ARBA" id="ARBA00024778"/>
    </source>
</evidence>
<dbReference type="Proteomes" id="UP000076874">
    <property type="component" value="Unassembled WGS sequence"/>
</dbReference>
<dbReference type="InterPro" id="IPR041195">
    <property type="entry name" value="Rnh202_N"/>
</dbReference>
<feature type="region of interest" description="Disordered" evidence="6">
    <location>
        <begin position="307"/>
        <end position="390"/>
    </location>
</feature>
<dbReference type="PANTHER" id="PTHR13383:SF11">
    <property type="entry name" value="RIBONUCLEASE H2 SUBUNIT B"/>
    <property type="match status" value="1"/>
</dbReference>
<dbReference type="Pfam" id="PF17745">
    <property type="entry name" value="Ydr279_N"/>
    <property type="match status" value="1"/>
</dbReference>
<dbReference type="InterPro" id="IPR040456">
    <property type="entry name" value="RNase_H2_suB"/>
</dbReference>
<feature type="compositionally biased region" description="Low complexity" evidence="6">
    <location>
        <begin position="329"/>
        <end position="378"/>
    </location>
</feature>
<feature type="domain" description="Rnh202 triple barrel" evidence="8">
    <location>
        <begin position="46"/>
        <end position="179"/>
    </location>
</feature>
<protein>
    <recommendedName>
        <fullName evidence="2">Ribonuclease H2 subunit B</fullName>
    </recommendedName>
    <alternativeName>
        <fullName evidence="5">Ribonuclease HI subunit B</fullName>
    </alternativeName>
</protein>
<feature type="region of interest" description="Disordered" evidence="6">
    <location>
        <begin position="1"/>
        <end position="35"/>
    </location>
</feature>
<feature type="compositionally biased region" description="Acidic residues" evidence="6">
    <location>
        <begin position="454"/>
        <end position="463"/>
    </location>
</feature>
<feature type="region of interest" description="Disordered" evidence="6">
    <location>
        <begin position="119"/>
        <end position="156"/>
    </location>
</feature>
<reference evidence="9 10" key="1">
    <citation type="journal article" date="2016" name="Genome Biol. Evol.">
        <title>Divergent and convergent evolution of fungal pathogenicity.</title>
        <authorList>
            <person name="Shang Y."/>
            <person name="Xiao G."/>
            <person name="Zheng P."/>
            <person name="Cen K."/>
            <person name="Zhan S."/>
            <person name="Wang C."/>
        </authorList>
    </citation>
    <scope>NUCLEOTIDE SEQUENCE [LARGE SCALE GENOMIC DNA]</scope>
    <source>
        <strain evidence="9 10">RCEF 264</strain>
    </source>
</reference>
<evidence type="ECO:0000256" key="2">
    <source>
        <dbReference type="ARBA" id="ARBA00019062"/>
    </source>
</evidence>
<proteinExistence type="predicted"/>
<dbReference type="InterPro" id="IPR019024">
    <property type="entry name" value="RNase_H2_suB_wHTH"/>
</dbReference>
<gene>
    <name evidence="9" type="ORF">SPI_04343</name>
</gene>
<sequence>MALRATRTTRSKGGAATTTADPTASAPASSQYALAPESTNPPSLFILPKQATPASRIVTLPHPRYAAKPTRYLVCPDAGVYEFTRIAPPTATPRSWLLTGVDVDVAAGAAETVAETVAETKANEAKEEPEANAEPATSTATATATDVEPTSDPATADDAQRFVPQVSMSADLFVATVVDPLFLLLPALAASSSSSSSSSSPSSSTTPPKRMFLTADDHFDALPQDGSDLAALLRQHPAVRERFAARLAAVCDTVAAGDEPMFRLNEDKLLLALVAKAQRMSGRLPASMDAQFVRPALAAPVLSVRSSQAVVTGRGNDDKQDEKIANTGASTPLSSSSDSAAESQSSVSSAASSVPSTASAASDASSASTAATDLSAATDDNDDPAASEVRTAMQASDDVVALQQLRVAFAFLCERYVPPALAASLTRRLGDGSGAGGIDFALDYVRKRGLGGGDGDDDEEDDDRREKRRKLEEEEKRKKAGISRGVRDLKKVNVSGMKKLSDFFKKK</sequence>
<evidence type="ECO:0000313" key="10">
    <source>
        <dbReference type="Proteomes" id="UP000076874"/>
    </source>
</evidence>
<evidence type="ECO:0000313" key="9">
    <source>
        <dbReference type="EMBL" id="OAA62803.1"/>
    </source>
</evidence>
<feature type="compositionally biased region" description="Low complexity" evidence="6">
    <location>
        <begin position="132"/>
        <end position="148"/>
    </location>
</feature>
<comment type="caution">
    <text evidence="9">The sequence shown here is derived from an EMBL/GenBank/DDBJ whole genome shotgun (WGS) entry which is preliminary data.</text>
</comment>
<dbReference type="GO" id="GO:0032299">
    <property type="term" value="C:ribonuclease H2 complex"/>
    <property type="evidence" value="ECO:0007669"/>
    <property type="project" value="InterPro"/>
</dbReference>
<dbReference type="Pfam" id="PF09468">
    <property type="entry name" value="RNase_H2-Ydr279"/>
    <property type="match status" value="1"/>
</dbReference>
<organism evidence="9 10">
    <name type="scientific">Niveomyces insectorum RCEF 264</name>
    <dbReference type="NCBI Taxonomy" id="1081102"/>
    <lineage>
        <taxon>Eukaryota</taxon>
        <taxon>Fungi</taxon>
        <taxon>Dikarya</taxon>
        <taxon>Ascomycota</taxon>
        <taxon>Pezizomycotina</taxon>
        <taxon>Sordariomycetes</taxon>
        <taxon>Hypocreomycetidae</taxon>
        <taxon>Hypocreales</taxon>
        <taxon>Cordycipitaceae</taxon>
        <taxon>Niveomyces</taxon>
    </lineage>
</organism>
<dbReference type="AlphaFoldDB" id="A0A167VMZ4"/>
<feature type="compositionally biased region" description="Basic and acidic residues" evidence="6">
    <location>
        <begin position="315"/>
        <end position="324"/>
    </location>
</feature>
<evidence type="ECO:0000256" key="6">
    <source>
        <dbReference type="SAM" id="MobiDB-lite"/>
    </source>
</evidence>
<feature type="region of interest" description="Disordered" evidence="6">
    <location>
        <begin position="451"/>
        <end position="482"/>
    </location>
</feature>
<dbReference type="GO" id="GO:0006401">
    <property type="term" value="P:RNA catabolic process"/>
    <property type="evidence" value="ECO:0007669"/>
    <property type="project" value="TreeGrafter"/>
</dbReference>
<keyword evidence="10" id="KW-1185">Reference proteome</keyword>
<dbReference type="Gene3D" id="1.10.20.120">
    <property type="match status" value="1"/>
</dbReference>
<feature type="region of interest" description="Disordered" evidence="6">
    <location>
        <begin position="191"/>
        <end position="211"/>
    </location>
</feature>
<comment type="function">
    <text evidence="4">Non catalytic subunit of RNase H2, an endonuclease that specifically degrades the RNA of RNA:DNA hybrids. Participates in DNA replication, possibly by mediating the removal of lagging-strand Okazaki fragment RNA primers during DNA replication. Mediates the excision of single ribonucleotides from DNA:RNA duplexes.</text>
</comment>
<feature type="domain" description="Ribonuclease H2 subunit B wHTH" evidence="7">
    <location>
        <begin position="182"/>
        <end position="425"/>
    </location>
</feature>
<feature type="compositionally biased region" description="Low complexity" evidence="6">
    <location>
        <begin position="15"/>
        <end position="30"/>
    </location>
</feature>
<feature type="compositionally biased region" description="Low complexity" evidence="6">
    <location>
        <begin position="191"/>
        <end position="208"/>
    </location>
</feature>
<dbReference type="EMBL" id="AZHD01000006">
    <property type="protein sequence ID" value="OAA62803.1"/>
    <property type="molecule type" value="Genomic_DNA"/>
</dbReference>
<evidence type="ECO:0000256" key="1">
    <source>
        <dbReference type="ARBA" id="ARBA00004123"/>
    </source>
</evidence>
<evidence type="ECO:0000259" key="8">
    <source>
        <dbReference type="Pfam" id="PF17745"/>
    </source>
</evidence>
<dbReference type="PANTHER" id="PTHR13383">
    <property type="entry name" value="RIBONUCLEASE H2 SUBUNIT B"/>
    <property type="match status" value="1"/>
</dbReference>
<comment type="subcellular location">
    <subcellularLocation>
        <location evidence="1">Nucleus</location>
    </subcellularLocation>
</comment>
<dbReference type="CDD" id="cd09270">
    <property type="entry name" value="RNase_H2-B"/>
    <property type="match status" value="1"/>
</dbReference>